<reference evidence="2" key="2">
    <citation type="submission" date="2022-01" db="EMBL/GenBank/DDBJ databases">
        <authorList>
            <person name="Yamashiro T."/>
            <person name="Shiraishi A."/>
            <person name="Satake H."/>
            <person name="Nakayama K."/>
        </authorList>
    </citation>
    <scope>NUCLEOTIDE SEQUENCE</scope>
</reference>
<dbReference type="EMBL" id="BQNB010009219">
    <property type="protein sequence ID" value="GJS60406.1"/>
    <property type="molecule type" value="Genomic_DNA"/>
</dbReference>
<dbReference type="GO" id="GO:0003964">
    <property type="term" value="F:RNA-directed DNA polymerase activity"/>
    <property type="evidence" value="ECO:0007669"/>
    <property type="project" value="UniProtKB-KW"/>
</dbReference>
<keyword evidence="2" id="KW-0808">Transferase</keyword>
<keyword evidence="2" id="KW-0548">Nucleotidyltransferase</keyword>
<gene>
    <name evidence="2" type="ORF">Tco_0655190</name>
</gene>
<evidence type="ECO:0000313" key="2">
    <source>
        <dbReference type="EMBL" id="GJS60406.1"/>
    </source>
</evidence>
<protein>
    <submittedName>
        <fullName evidence="2">Reverse transcriptase domain-containing protein</fullName>
    </submittedName>
</protein>
<sequence>MANLMGQMQKDLQERPQGAFLSNTIPNPRKELKAITTRSDLLSFLSPVSSPSEPPKQNPHQPLILYPLRLNKEKLQDKSDIQVHKFFQMFKKLHFNISLAEALALMPKYHKMLKDLLSEKEKLLGLANTSLTENCSAVLLKKLPEKLRDPGKFLIPCDFPELEKCMALADLGASLNLMPLSVWKKLMLPKLVHIRMTFELANRSIAYPPGIAEDVFVQVGKFTFLADFVVVNYNVNPSVPLILGRHFLRTAHALVDVYVEELILRDGDEKLIFHAESTLRHPHKHGNESINMINIMDITCEDHFEEVLKIQKSIHWLSGSPTPSDLVVESLSRSPIPCGDSESLLEETDTLLSHFDDFSPDYETLCFDFKEKSSGSTTSHSYHSLPEYESFCFDIDHTEEKSSGSTTSHSDLLFLIHELNDFPLLLSDCDSIFSEKFSEIDLLVLFPSGNKDKVFDPEIFTINGVNSNRFSILLRDDFSSILFVRDFLFLTDPSEIETFLSFPFRNEDKIPFDESKVHIEVLSMLWGNRLPTPNDSLSLSRFGTRKLVRDELEVQSRLGIGLVFGLDCRSYMTILECHV</sequence>
<feature type="region of interest" description="Disordered" evidence="1">
    <location>
        <begin position="1"/>
        <end position="25"/>
    </location>
</feature>
<dbReference type="InterPro" id="IPR021109">
    <property type="entry name" value="Peptidase_aspartic_dom_sf"/>
</dbReference>
<proteinExistence type="predicted"/>
<keyword evidence="2" id="KW-0695">RNA-directed DNA polymerase</keyword>
<dbReference type="PANTHER" id="PTHR33067">
    <property type="entry name" value="RNA-DIRECTED DNA POLYMERASE-RELATED"/>
    <property type="match status" value="1"/>
</dbReference>
<keyword evidence="3" id="KW-1185">Reference proteome</keyword>
<accession>A0ABQ4X6E6</accession>
<organism evidence="2 3">
    <name type="scientific">Tanacetum coccineum</name>
    <dbReference type="NCBI Taxonomy" id="301880"/>
    <lineage>
        <taxon>Eukaryota</taxon>
        <taxon>Viridiplantae</taxon>
        <taxon>Streptophyta</taxon>
        <taxon>Embryophyta</taxon>
        <taxon>Tracheophyta</taxon>
        <taxon>Spermatophyta</taxon>
        <taxon>Magnoliopsida</taxon>
        <taxon>eudicotyledons</taxon>
        <taxon>Gunneridae</taxon>
        <taxon>Pentapetalae</taxon>
        <taxon>asterids</taxon>
        <taxon>campanulids</taxon>
        <taxon>Asterales</taxon>
        <taxon>Asteraceae</taxon>
        <taxon>Asteroideae</taxon>
        <taxon>Anthemideae</taxon>
        <taxon>Anthemidinae</taxon>
        <taxon>Tanacetum</taxon>
    </lineage>
</organism>
<dbReference type="Proteomes" id="UP001151760">
    <property type="component" value="Unassembled WGS sequence"/>
</dbReference>
<dbReference type="PANTHER" id="PTHR33067:SF9">
    <property type="entry name" value="RNA-DIRECTED DNA POLYMERASE"/>
    <property type="match status" value="1"/>
</dbReference>
<dbReference type="CDD" id="cd00303">
    <property type="entry name" value="retropepsin_like"/>
    <property type="match status" value="1"/>
</dbReference>
<reference evidence="2" key="1">
    <citation type="journal article" date="2022" name="Int. J. Mol. Sci.">
        <title>Draft Genome of Tanacetum Coccineum: Genomic Comparison of Closely Related Tanacetum-Family Plants.</title>
        <authorList>
            <person name="Yamashiro T."/>
            <person name="Shiraishi A."/>
            <person name="Nakayama K."/>
            <person name="Satake H."/>
        </authorList>
    </citation>
    <scope>NUCLEOTIDE SEQUENCE</scope>
</reference>
<comment type="caution">
    <text evidence="2">The sequence shown here is derived from an EMBL/GenBank/DDBJ whole genome shotgun (WGS) entry which is preliminary data.</text>
</comment>
<dbReference type="Gene3D" id="2.40.70.10">
    <property type="entry name" value="Acid Proteases"/>
    <property type="match status" value="1"/>
</dbReference>
<name>A0ABQ4X6E6_9ASTR</name>
<evidence type="ECO:0000313" key="3">
    <source>
        <dbReference type="Proteomes" id="UP001151760"/>
    </source>
</evidence>
<evidence type="ECO:0000256" key="1">
    <source>
        <dbReference type="SAM" id="MobiDB-lite"/>
    </source>
</evidence>